<reference evidence="1 2" key="1">
    <citation type="journal article" date="2012" name="J. Bacteriol.">
        <title>Genome Sequence of "Candidatus Nitrosoarchaeum limnia" BG20, a Low-Salinity Ammonia-Oxidizing Archaeon from the San Francisco Bay Estuary.</title>
        <authorList>
            <person name="Mosier A.C."/>
            <person name="Allen E.E."/>
            <person name="Kim M."/>
            <person name="Ferriera S."/>
            <person name="Francis C.A."/>
        </authorList>
    </citation>
    <scope>NUCLEOTIDE SEQUENCE [LARGE SCALE GENOMIC DNA]</scope>
    <source>
        <strain evidence="1 2">BG20</strain>
    </source>
</reference>
<gene>
    <name evidence="1" type="ORF">BG20_I1584</name>
</gene>
<dbReference type="InterPro" id="IPR015422">
    <property type="entry name" value="PyrdxlP-dep_Trfase_small"/>
</dbReference>
<dbReference type="EMBL" id="AHJG01000329">
    <property type="protein sequence ID" value="EPA04285.1"/>
    <property type="molecule type" value="Genomic_DNA"/>
</dbReference>
<dbReference type="Proteomes" id="UP000014065">
    <property type="component" value="Unassembled WGS sequence"/>
</dbReference>
<dbReference type="InterPro" id="IPR015424">
    <property type="entry name" value="PyrdxlP-dep_Trfase"/>
</dbReference>
<organism evidence="1 2">
    <name type="scientific">Candidatus Nitrosarchaeum limnium BG20</name>
    <dbReference type="NCBI Taxonomy" id="859192"/>
    <lineage>
        <taxon>Archaea</taxon>
        <taxon>Nitrososphaerota</taxon>
        <taxon>Nitrososphaeria</taxon>
        <taxon>Nitrosopumilales</taxon>
        <taxon>Nitrosopumilaceae</taxon>
        <taxon>Nitrosarchaeum</taxon>
    </lineage>
</organism>
<protein>
    <submittedName>
        <fullName evidence="1">Uncharacterized protein</fullName>
    </submittedName>
</protein>
<keyword evidence="2" id="KW-1185">Reference proteome</keyword>
<dbReference type="PATRIC" id="fig|859192.6.peg.2366"/>
<dbReference type="AlphaFoldDB" id="S2DYN2"/>
<dbReference type="SUPFAM" id="SSF53383">
    <property type="entry name" value="PLP-dependent transferases"/>
    <property type="match status" value="1"/>
</dbReference>
<dbReference type="Gene3D" id="3.90.1150.10">
    <property type="entry name" value="Aspartate Aminotransferase, domain 1"/>
    <property type="match status" value="1"/>
</dbReference>
<accession>S2DYN2</accession>
<sequence length="75" mass="8470">MGIELVKNKQSKVSIHPKKSINKIFFEEGKKHGIYLRTLGNIVMIVPPLAISENELDTLLNRTIKTIKSAQNQVL</sequence>
<evidence type="ECO:0000313" key="2">
    <source>
        <dbReference type="Proteomes" id="UP000014065"/>
    </source>
</evidence>
<proteinExistence type="predicted"/>
<evidence type="ECO:0000313" key="1">
    <source>
        <dbReference type="EMBL" id="EPA04285.1"/>
    </source>
</evidence>
<name>S2DYN2_9ARCH</name>
<comment type="caution">
    <text evidence="1">The sequence shown here is derived from an EMBL/GenBank/DDBJ whole genome shotgun (WGS) entry which is preliminary data.</text>
</comment>